<feature type="compositionally biased region" description="Low complexity" evidence="1">
    <location>
        <begin position="441"/>
        <end position="473"/>
    </location>
</feature>
<dbReference type="Proteomes" id="UP001500190">
    <property type="component" value="Unassembled WGS sequence"/>
</dbReference>
<comment type="caution">
    <text evidence="4">The sequence shown here is derived from an EMBL/GenBank/DDBJ whole genome shotgun (WGS) entry which is preliminary data.</text>
</comment>
<organism evidence="4 5">
    <name type="scientific">Kribbella karoonensis</name>
    <dbReference type="NCBI Taxonomy" id="324851"/>
    <lineage>
        <taxon>Bacteria</taxon>
        <taxon>Bacillati</taxon>
        <taxon>Actinomycetota</taxon>
        <taxon>Actinomycetes</taxon>
        <taxon>Propionibacteriales</taxon>
        <taxon>Kribbellaceae</taxon>
        <taxon>Kribbella</taxon>
    </lineage>
</organism>
<keyword evidence="2" id="KW-1133">Transmembrane helix</keyword>
<proteinExistence type="predicted"/>
<feature type="compositionally biased region" description="Low complexity" evidence="1">
    <location>
        <begin position="272"/>
        <end position="284"/>
    </location>
</feature>
<keyword evidence="2" id="KW-0812">Transmembrane</keyword>
<keyword evidence="5" id="KW-1185">Reference proteome</keyword>
<feature type="region of interest" description="Disordered" evidence="1">
    <location>
        <begin position="427"/>
        <end position="478"/>
    </location>
</feature>
<evidence type="ECO:0000313" key="5">
    <source>
        <dbReference type="Proteomes" id="UP001500190"/>
    </source>
</evidence>
<keyword evidence="2" id="KW-0472">Membrane</keyword>
<evidence type="ECO:0000259" key="3">
    <source>
        <dbReference type="Pfam" id="PF26366"/>
    </source>
</evidence>
<dbReference type="Pfam" id="PF26366">
    <property type="entry name" value="DUF8094"/>
    <property type="match status" value="1"/>
</dbReference>
<gene>
    <name evidence="4" type="ORF">GCM10009742_43700</name>
</gene>
<evidence type="ECO:0000256" key="1">
    <source>
        <dbReference type="SAM" id="MobiDB-lite"/>
    </source>
</evidence>
<feature type="domain" description="DUF8094" evidence="3">
    <location>
        <begin position="528"/>
        <end position="820"/>
    </location>
</feature>
<sequence length="821" mass="83713">MRFARITLGLLLALSGLVATVAGAVAAFWLVGPDNTITTPHRELASKGLAVVSAPQLLDRHGPTLHVSASGDKPLFVGVAQDLDVRDYLAGVSHTQVTRFGLPAAFGTEEVRGRTNKLTPPGDLDWWVAQSAAGGQSLSWPVQDGRYDVVVMNADGTPAVAAQVTFGLQVHRLFGICLLVLGAGVLVLAFGVALMRRRRPARDELTDTREIPVINTRIPVLVPTAPAELPIAAEEHDEPAYRVSPFHPDRVSPFAPLPESAEPTEQPAKVRPAATETAPTALPTTPTPTPTPATSTPAAARAISTPTATPTTAGSAAASAAPAAAAATAASAASAAPVAAAAAATADSASTAAPATAATTSTPAAAPAGPRAGVPAAAPAAAAARMQPVAARNAPAVPAAPMFMSAAAVQRAKAPVLIGAGARYEAPVHREPADGRPTTRSGSTPTAGSGSAAGSVSAAGSGSAAEGSGSAAGKGEETVPLAASPEFVKSDEAVRRTAALLASGALLLTTTSCGLLPPKNSLTVPDTRPAVTLADAQAVVQRYNQLNNQANRTRDAKISATIEGNPTLAQTQAGFEIGRKLDAAGKDVSKPFTYTNPEIGAPQFASYPMRFVVSSGVSNAPDSRQLGVWQRQSAGAPWLLTHSVYPAKTAPVPSLDGLRTPDTADLNLLRAQPDAVAKDLAAYLSGGAKAQQAKSFAASPSLQGLLDLRAKTKASDTAEPYIASVTDAFLTSGTPLSFITSNGDALVFLSLTEQYLQRVEPGSNAYWTSGEATAFSSMVKYTQSLHQDYLHQVALVIPTKASGKPVRVLSIDPQLVGAGGL</sequence>
<dbReference type="RefSeq" id="WP_344194162.1">
    <property type="nucleotide sequence ID" value="NZ_BAAAND010000007.1"/>
</dbReference>
<dbReference type="InterPro" id="IPR058407">
    <property type="entry name" value="DUF8094"/>
</dbReference>
<feature type="compositionally biased region" description="Low complexity" evidence="1">
    <location>
        <begin position="292"/>
        <end position="313"/>
    </location>
</feature>
<name>A0ABN2E1V1_9ACTN</name>
<feature type="region of interest" description="Disordered" evidence="1">
    <location>
        <begin position="242"/>
        <end position="313"/>
    </location>
</feature>
<accession>A0ABN2E1V1</accession>
<evidence type="ECO:0000256" key="2">
    <source>
        <dbReference type="SAM" id="Phobius"/>
    </source>
</evidence>
<reference evidence="4 5" key="1">
    <citation type="journal article" date="2019" name="Int. J. Syst. Evol. Microbiol.">
        <title>The Global Catalogue of Microorganisms (GCM) 10K type strain sequencing project: providing services to taxonomists for standard genome sequencing and annotation.</title>
        <authorList>
            <consortium name="The Broad Institute Genomics Platform"/>
            <consortium name="The Broad Institute Genome Sequencing Center for Infectious Disease"/>
            <person name="Wu L."/>
            <person name="Ma J."/>
        </authorList>
    </citation>
    <scope>NUCLEOTIDE SEQUENCE [LARGE SCALE GENOMIC DNA]</scope>
    <source>
        <strain evidence="4 5">JCM 14304</strain>
    </source>
</reference>
<protein>
    <recommendedName>
        <fullName evidence="3">DUF8094 domain-containing protein</fullName>
    </recommendedName>
</protein>
<evidence type="ECO:0000313" key="4">
    <source>
        <dbReference type="EMBL" id="GAA1592180.1"/>
    </source>
</evidence>
<feature type="transmembrane region" description="Helical" evidence="2">
    <location>
        <begin position="173"/>
        <end position="195"/>
    </location>
</feature>
<dbReference type="EMBL" id="BAAAND010000007">
    <property type="protein sequence ID" value="GAA1592180.1"/>
    <property type="molecule type" value="Genomic_DNA"/>
</dbReference>